<feature type="transmembrane region" description="Helical" evidence="6">
    <location>
        <begin position="104"/>
        <end position="122"/>
    </location>
</feature>
<comment type="subcellular location">
    <subcellularLocation>
        <location evidence="1">Membrane</location>
        <topology evidence="1">Multi-pass membrane protein</topology>
    </subcellularLocation>
</comment>
<feature type="transmembrane region" description="Helical" evidence="6">
    <location>
        <begin position="75"/>
        <end position="92"/>
    </location>
</feature>
<comment type="similarity">
    <text evidence="2">Belongs to the autoinducer-2 exporter (AI-2E) (TC 2.A.86) family.</text>
</comment>
<dbReference type="GO" id="GO:0055085">
    <property type="term" value="P:transmembrane transport"/>
    <property type="evidence" value="ECO:0007669"/>
    <property type="project" value="TreeGrafter"/>
</dbReference>
<dbReference type="Pfam" id="PF01594">
    <property type="entry name" value="AI-2E_transport"/>
    <property type="match status" value="1"/>
</dbReference>
<keyword evidence="5 6" id="KW-0472">Membrane</keyword>
<gene>
    <name evidence="7" type="ORF">B5K06_05675</name>
</gene>
<keyword evidence="3 6" id="KW-0812">Transmembrane</keyword>
<keyword evidence="4 6" id="KW-1133">Transmembrane helix</keyword>
<evidence type="ECO:0000256" key="1">
    <source>
        <dbReference type="ARBA" id="ARBA00004141"/>
    </source>
</evidence>
<evidence type="ECO:0000256" key="6">
    <source>
        <dbReference type="SAM" id="Phobius"/>
    </source>
</evidence>
<evidence type="ECO:0000256" key="3">
    <source>
        <dbReference type="ARBA" id="ARBA00022692"/>
    </source>
</evidence>
<reference evidence="7 8" key="1">
    <citation type="submission" date="2017-03" db="EMBL/GenBank/DDBJ databases">
        <title>Genome analysis of Rhizobial strains effectives or ineffectives for nitrogen fixation isolated from bean seeds.</title>
        <authorList>
            <person name="Peralta H."/>
            <person name="Aguilar-Vera A."/>
            <person name="Mora Y."/>
            <person name="Vargas-Lagunas C."/>
            <person name="Girard L."/>
            <person name="Mora J."/>
        </authorList>
    </citation>
    <scope>NUCLEOTIDE SEQUENCE [LARGE SCALE GENOMIC DNA]</scope>
    <source>
        <strain evidence="7 8">CCGM3</strain>
    </source>
</reference>
<feature type="transmembrane region" description="Helical" evidence="6">
    <location>
        <begin position="306"/>
        <end position="324"/>
    </location>
</feature>
<dbReference type="PANTHER" id="PTHR21716">
    <property type="entry name" value="TRANSMEMBRANE PROTEIN"/>
    <property type="match status" value="1"/>
</dbReference>
<name>A0A370KTV3_9HYPH</name>
<feature type="transmembrane region" description="Helical" evidence="6">
    <location>
        <begin position="272"/>
        <end position="299"/>
    </location>
</feature>
<feature type="transmembrane region" description="Helical" evidence="6">
    <location>
        <begin position="344"/>
        <end position="374"/>
    </location>
</feature>
<dbReference type="GO" id="GO:0016020">
    <property type="term" value="C:membrane"/>
    <property type="evidence" value="ECO:0007669"/>
    <property type="project" value="UniProtKB-SubCell"/>
</dbReference>
<dbReference type="PANTHER" id="PTHR21716:SF16">
    <property type="entry name" value="BLL1467 PROTEIN"/>
    <property type="match status" value="1"/>
</dbReference>
<comment type="caution">
    <text evidence="7">The sequence shown here is derived from an EMBL/GenBank/DDBJ whole genome shotgun (WGS) entry which is preliminary data.</text>
</comment>
<feature type="transmembrane region" description="Helical" evidence="6">
    <location>
        <begin position="241"/>
        <end position="266"/>
    </location>
</feature>
<protein>
    <submittedName>
        <fullName evidence="7">AI-2E family transporter</fullName>
    </submittedName>
</protein>
<evidence type="ECO:0000313" key="7">
    <source>
        <dbReference type="EMBL" id="RDJ14387.1"/>
    </source>
</evidence>
<dbReference type="InterPro" id="IPR002549">
    <property type="entry name" value="AI-2E-like"/>
</dbReference>
<evidence type="ECO:0000256" key="5">
    <source>
        <dbReference type="ARBA" id="ARBA00023136"/>
    </source>
</evidence>
<accession>A0A370KTV3</accession>
<dbReference type="RefSeq" id="WP_114712050.1">
    <property type="nucleotide sequence ID" value="NZ_KZ857258.1"/>
</dbReference>
<feature type="transmembrane region" description="Helical" evidence="6">
    <location>
        <begin position="192"/>
        <end position="213"/>
    </location>
</feature>
<feature type="transmembrane region" description="Helical" evidence="6">
    <location>
        <begin position="51"/>
        <end position="69"/>
    </location>
</feature>
<dbReference type="Proteomes" id="UP000254939">
    <property type="component" value="Unassembled WGS sequence"/>
</dbReference>
<sequence>MGIANGIRKKASKIAMGERHVSAWAEKLTQATEELPPQAPVRRLEKDGLDISMAWAVIGIFGVLAFAAIYMMSLILIPVTLAIVVGMILGLLAEKLSKLGVPRITNAVILSTAVALVIALVANSLSGPVATLVNEGPAFVEKTFSRLMPYLERIKWLHITPETFQSGPMSSDKLLENTGNLLHLVSANLTPALVQALIFFAALLLFLAGRVNLRKSIIMVFRSRPQRLAAIRVINGVEQVLGFYFATASLIYACLGITMMIIAYVGGLSAPVLWGFFAFLSSFIPYLGITMMTLAVAIAGIITHDSLVFGLMPAAAFFIVHLVMENLIFPAVMGKRLEINPFVVFLAILFWTWMWGAVGAMLALPLSLIVMTIIDELFIEERLQPQLPK</sequence>
<evidence type="ECO:0000256" key="4">
    <source>
        <dbReference type="ARBA" id="ARBA00022989"/>
    </source>
</evidence>
<dbReference type="AlphaFoldDB" id="A0A370KTV3"/>
<evidence type="ECO:0000256" key="2">
    <source>
        <dbReference type="ARBA" id="ARBA00009773"/>
    </source>
</evidence>
<organism evidence="7 8">
    <name type="scientific">Rhizobium grahamii</name>
    <dbReference type="NCBI Taxonomy" id="1120045"/>
    <lineage>
        <taxon>Bacteria</taxon>
        <taxon>Pseudomonadati</taxon>
        <taxon>Pseudomonadota</taxon>
        <taxon>Alphaproteobacteria</taxon>
        <taxon>Hyphomicrobiales</taxon>
        <taxon>Rhizobiaceae</taxon>
        <taxon>Rhizobium/Agrobacterium group</taxon>
        <taxon>Rhizobium</taxon>
    </lineage>
</organism>
<dbReference type="OrthoDB" id="9799225at2"/>
<dbReference type="EMBL" id="NAAC01000006">
    <property type="protein sequence ID" value="RDJ14387.1"/>
    <property type="molecule type" value="Genomic_DNA"/>
</dbReference>
<evidence type="ECO:0000313" key="8">
    <source>
        <dbReference type="Proteomes" id="UP000254939"/>
    </source>
</evidence>
<proteinExistence type="inferred from homology"/>